<dbReference type="EMBL" id="DAKRPA010000183">
    <property type="protein sequence ID" value="DAZ95949.1"/>
    <property type="molecule type" value="Genomic_DNA"/>
</dbReference>
<dbReference type="AlphaFoldDB" id="A0AAV2YRC5"/>
<feature type="compositionally biased region" description="Basic and acidic residues" evidence="1">
    <location>
        <begin position="250"/>
        <end position="268"/>
    </location>
</feature>
<feature type="region of interest" description="Disordered" evidence="1">
    <location>
        <begin position="233"/>
        <end position="268"/>
    </location>
</feature>
<reference evidence="2" key="1">
    <citation type="submission" date="2022-11" db="EMBL/GenBank/DDBJ databases">
        <authorList>
            <person name="Morgan W.R."/>
            <person name="Tartar A."/>
        </authorList>
    </citation>
    <scope>NUCLEOTIDE SEQUENCE</scope>
    <source>
        <strain evidence="2">ARSEF 373</strain>
    </source>
</reference>
<sequence>MGFPPRWLRMLSTLHMNTRARFVVNHELSSWRDLKGGIRQGCPTAPYLFICVLEALHWAIERHADWTGVEVPSLDHRLRSDRYVDDTALYVANDAEQQVAELPNFSKSVALNRHPQVPEVETQICFLREGEPTRYLGVQVGLNVDEATRWAIYYGQLATRLAMATKIRRKFLNERDWLAQSLFQNSRTYCATTGPVEAQWTKSRDSSTALCGAVESTEADERVYGRLVYTNGVTPSKERSPPLTPTLSLPRDRDGRRQWFDSPETNKR</sequence>
<evidence type="ECO:0000256" key="1">
    <source>
        <dbReference type="SAM" id="MobiDB-lite"/>
    </source>
</evidence>
<comment type="caution">
    <text evidence="2">The sequence shown here is derived from an EMBL/GenBank/DDBJ whole genome shotgun (WGS) entry which is preliminary data.</text>
</comment>
<dbReference type="Proteomes" id="UP001146120">
    <property type="component" value="Unassembled WGS sequence"/>
</dbReference>
<organism evidence="2 3">
    <name type="scientific">Lagenidium giganteum</name>
    <dbReference type="NCBI Taxonomy" id="4803"/>
    <lineage>
        <taxon>Eukaryota</taxon>
        <taxon>Sar</taxon>
        <taxon>Stramenopiles</taxon>
        <taxon>Oomycota</taxon>
        <taxon>Peronosporomycetes</taxon>
        <taxon>Pythiales</taxon>
        <taxon>Pythiaceae</taxon>
    </lineage>
</organism>
<evidence type="ECO:0008006" key="4">
    <source>
        <dbReference type="Google" id="ProtNLM"/>
    </source>
</evidence>
<keyword evidence="3" id="KW-1185">Reference proteome</keyword>
<evidence type="ECO:0000313" key="3">
    <source>
        <dbReference type="Proteomes" id="UP001146120"/>
    </source>
</evidence>
<dbReference type="PANTHER" id="PTHR19446">
    <property type="entry name" value="REVERSE TRANSCRIPTASES"/>
    <property type="match status" value="1"/>
</dbReference>
<accession>A0AAV2YRC5</accession>
<name>A0AAV2YRC5_9STRA</name>
<evidence type="ECO:0000313" key="2">
    <source>
        <dbReference type="EMBL" id="DAZ95949.1"/>
    </source>
</evidence>
<gene>
    <name evidence="2" type="ORF">N0F65_009111</name>
</gene>
<reference evidence="2" key="2">
    <citation type="journal article" date="2023" name="Microbiol Resour">
        <title>Decontamination and Annotation of the Draft Genome Sequence of the Oomycete Lagenidium giganteum ARSEF 373.</title>
        <authorList>
            <person name="Morgan W.R."/>
            <person name="Tartar A."/>
        </authorList>
    </citation>
    <scope>NUCLEOTIDE SEQUENCE</scope>
    <source>
        <strain evidence="2">ARSEF 373</strain>
    </source>
</reference>
<protein>
    <recommendedName>
        <fullName evidence="4">Reverse transcriptase domain-containing protein</fullName>
    </recommendedName>
</protein>
<proteinExistence type="predicted"/>